<dbReference type="Proteomes" id="UP000663868">
    <property type="component" value="Unassembled WGS sequence"/>
</dbReference>
<dbReference type="InterPro" id="IPR057525">
    <property type="entry name" value="UTP20_C"/>
</dbReference>
<comment type="caution">
    <text evidence="2">The sequence shown here is derived from an EMBL/GenBank/DDBJ whole genome shotgun (WGS) entry which is preliminary data.</text>
</comment>
<dbReference type="Pfam" id="PF23099">
    <property type="entry name" value="UTP20_C"/>
    <property type="match status" value="1"/>
</dbReference>
<protein>
    <recommendedName>
        <fullName evidence="1">U3 small nucleolar RNA-associated protein 20 C-terminal domain-containing protein</fullName>
    </recommendedName>
</protein>
<dbReference type="EMBL" id="CAJOBB010021768">
    <property type="protein sequence ID" value="CAF4379160.1"/>
    <property type="molecule type" value="Genomic_DNA"/>
</dbReference>
<gene>
    <name evidence="2" type="ORF">KXQ929_LOCUS49808</name>
</gene>
<name>A0A820MT29_9BILA</name>
<organism evidence="2 3">
    <name type="scientific">Adineta steineri</name>
    <dbReference type="NCBI Taxonomy" id="433720"/>
    <lineage>
        <taxon>Eukaryota</taxon>
        <taxon>Metazoa</taxon>
        <taxon>Spiralia</taxon>
        <taxon>Gnathifera</taxon>
        <taxon>Rotifera</taxon>
        <taxon>Eurotatoria</taxon>
        <taxon>Bdelloidea</taxon>
        <taxon>Adinetida</taxon>
        <taxon>Adinetidae</taxon>
        <taxon>Adineta</taxon>
    </lineage>
</organism>
<feature type="domain" description="U3 small nucleolar RNA-associated protein 20 C-terminal" evidence="1">
    <location>
        <begin position="58"/>
        <end position="175"/>
    </location>
</feature>
<reference evidence="2" key="1">
    <citation type="submission" date="2021-02" db="EMBL/GenBank/DDBJ databases">
        <authorList>
            <person name="Nowell W R."/>
        </authorList>
    </citation>
    <scope>NUCLEOTIDE SEQUENCE</scope>
</reference>
<sequence>DEKCLLHPHIWVRFLSTQVFGLLFDLNKPEEIIQHIEKYLSQHDNSSDSTAATIENGPSRKRLKKSIQINLDHEPLFIHYVATFDSTMSPLIKIQRLCLCSCSQLKPSNLSEEFSLQITKNLIYLSKLLILSHSNHLDLVIRRCSRLTTFESTKFPSEITRRSAVLKWMAALVLDLSSFLTSYLKSF</sequence>
<evidence type="ECO:0000259" key="1">
    <source>
        <dbReference type="Pfam" id="PF23099"/>
    </source>
</evidence>
<dbReference type="AlphaFoldDB" id="A0A820MT29"/>
<accession>A0A820MT29</accession>
<proteinExistence type="predicted"/>
<feature type="non-terminal residue" evidence="2">
    <location>
        <position position="1"/>
    </location>
</feature>
<feature type="non-terminal residue" evidence="2">
    <location>
        <position position="187"/>
    </location>
</feature>
<evidence type="ECO:0000313" key="2">
    <source>
        <dbReference type="EMBL" id="CAF4379160.1"/>
    </source>
</evidence>
<evidence type="ECO:0000313" key="3">
    <source>
        <dbReference type="Proteomes" id="UP000663868"/>
    </source>
</evidence>